<evidence type="ECO:0000313" key="5">
    <source>
        <dbReference type="Proteomes" id="UP000607559"/>
    </source>
</evidence>
<feature type="domain" description="6-phosphogluconate dehydrogenase NADP-binding" evidence="3">
    <location>
        <begin position="2"/>
        <end position="154"/>
    </location>
</feature>
<name>A0A8J2UCI7_9BACT</name>
<reference evidence="4" key="1">
    <citation type="journal article" date="2014" name="Int. J. Syst. Evol. Microbiol.">
        <title>Complete genome sequence of Corynebacterium casei LMG S-19264T (=DSM 44701T), isolated from a smear-ripened cheese.</title>
        <authorList>
            <consortium name="US DOE Joint Genome Institute (JGI-PGF)"/>
            <person name="Walter F."/>
            <person name="Albersmeier A."/>
            <person name="Kalinowski J."/>
            <person name="Ruckert C."/>
        </authorList>
    </citation>
    <scope>NUCLEOTIDE SEQUENCE</scope>
    <source>
        <strain evidence="4">CGMCC 1.15448</strain>
    </source>
</reference>
<accession>A0A8J2UCI7</accession>
<keyword evidence="5" id="KW-1185">Reference proteome</keyword>
<dbReference type="RefSeq" id="WP_188931457.1">
    <property type="nucleotide sequence ID" value="NZ_BMJC01000002.1"/>
</dbReference>
<dbReference type="InterPro" id="IPR013328">
    <property type="entry name" value="6PGD_dom2"/>
</dbReference>
<gene>
    <name evidence="4" type="primary">garR</name>
    <name evidence="4" type="ORF">GCM10011511_22090</name>
</gene>
<dbReference type="GO" id="GO:0050661">
    <property type="term" value="F:NADP binding"/>
    <property type="evidence" value="ECO:0007669"/>
    <property type="project" value="InterPro"/>
</dbReference>
<dbReference type="PANTHER" id="PTHR43580">
    <property type="entry name" value="OXIDOREDUCTASE GLYR1-RELATED"/>
    <property type="match status" value="1"/>
</dbReference>
<keyword evidence="1" id="KW-0560">Oxidoreductase</keyword>
<feature type="active site" evidence="2">
    <location>
        <position position="167"/>
    </location>
</feature>
<proteinExistence type="predicted"/>
<dbReference type="PIRSF" id="PIRSF000103">
    <property type="entry name" value="HIBADH"/>
    <property type="match status" value="1"/>
</dbReference>
<protein>
    <submittedName>
        <fullName evidence="4">Oxidoreductase</fullName>
    </submittedName>
</protein>
<dbReference type="AlphaFoldDB" id="A0A8J2UCI7"/>
<dbReference type="InterPro" id="IPR015815">
    <property type="entry name" value="HIBADH-related"/>
</dbReference>
<dbReference type="Proteomes" id="UP000607559">
    <property type="component" value="Unassembled WGS sequence"/>
</dbReference>
<evidence type="ECO:0000259" key="3">
    <source>
        <dbReference type="Pfam" id="PF03446"/>
    </source>
</evidence>
<dbReference type="SUPFAM" id="SSF51735">
    <property type="entry name" value="NAD(P)-binding Rossmann-fold domains"/>
    <property type="match status" value="1"/>
</dbReference>
<dbReference type="Gene3D" id="1.10.1040.10">
    <property type="entry name" value="N-(1-d-carboxylethyl)-l-norvaline Dehydrogenase, domain 2"/>
    <property type="match status" value="1"/>
</dbReference>
<dbReference type="Gene3D" id="3.40.50.720">
    <property type="entry name" value="NAD(P)-binding Rossmann-like Domain"/>
    <property type="match status" value="1"/>
</dbReference>
<dbReference type="EMBL" id="BMJC01000002">
    <property type="protein sequence ID" value="GGA98353.1"/>
    <property type="molecule type" value="Genomic_DNA"/>
</dbReference>
<dbReference type="InterPro" id="IPR051265">
    <property type="entry name" value="HIBADH-related_NP60_sf"/>
</dbReference>
<reference evidence="4" key="2">
    <citation type="submission" date="2020-09" db="EMBL/GenBank/DDBJ databases">
        <authorList>
            <person name="Sun Q."/>
            <person name="Zhou Y."/>
        </authorList>
    </citation>
    <scope>NUCLEOTIDE SEQUENCE</scope>
    <source>
        <strain evidence="4">CGMCC 1.15448</strain>
    </source>
</reference>
<evidence type="ECO:0000256" key="2">
    <source>
        <dbReference type="PIRSR" id="PIRSR000103-1"/>
    </source>
</evidence>
<dbReference type="InterPro" id="IPR006115">
    <property type="entry name" value="6PGDH_NADP-bd"/>
</dbReference>
<evidence type="ECO:0000313" key="4">
    <source>
        <dbReference type="EMBL" id="GGA98353.1"/>
    </source>
</evidence>
<sequence>MVAFLGMGLLGSNFVRAMINKGGQVQVWNRTFSKAAALEQYGAKAFPEVIDAVKGATIVHLTLKDDASVDEVLAKAEPGLMAGATIIDHTTTSAQGAIDRTRQWGQKGFTYLHAPVFMGPPNALDSTGTMLVSGDQAVIARFEPALAKMTGKVLNFGTETGKAAAMKLLGNLFLVTLTGGLTDTLAFAKSVHISMDEINMLFDTWNPAGMVPARLKRMTSGNYSSPSWELSMARKDTRLMMEAASQGSLTIIPAIAAKMDKYIAEGHGGDDWTVIAKDAVPK</sequence>
<dbReference type="GO" id="GO:0016491">
    <property type="term" value="F:oxidoreductase activity"/>
    <property type="evidence" value="ECO:0007669"/>
    <property type="project" value="UniProtKB-KW"/>
</dbReference>
<dbReference type="InterPro" id="IPR008927">
    <property type="entry name" value="6-PGluconate_DH-like_C_sf"/>
</dbReference>
<dbReference type="PANTHER" id="PTHR43580:SF2">
    <property type="entry name" value="CYTOKINE-LIKE NUCLEAR FACTOR N-PAC"/>
    <property type="match status" value="1"/>
</dbReference>
<comment type="caution">
    <text evidence="4">The sequence shown here is derived from an EMBL/GenBank/DDBJ whole genome shotgun (WGS) entry which is preliminary data.</text>
</comment>
<dbReference type="InterPro" id="IPR036291">
    <property type="entry name" value="NAD(P)-bd_dom_sf"/>
</dbReference>
<dbReference type="Pfam" id="PF03446">
    <property type="entry name" value="NAD_binding_2"/>
    <property type="match status" value="1"/>
</dbReference>
<evidence type="ECO:0000256" key="1">
    <source>
        <dbReference type="ARBA" id="ARBA00023002"/>
    </source>
</evidence>
<organism evidence="4 5">
    <name type="scientific">Puia dinghuensis</name>
    <dbReference type="NCBI Taxonomy" id="1792502"/>
    <lineage>
        <taxon>Bacteria</taxon>
        <taxon>Pseudomonadati</taxon>
        <taxon>Bacteroidota</taxon>
        <taxon>Chitinophagia</taxon>
        <taxon>Chitinophagales</taxon>
        <taxon>Chitinophagaceae</taxon>
        <taxon>Puia</taxon>
    </lineage>
</organism>
<dbReference type="SUPFAM" id="SSF48179">
    <property type="entry name" value="6-phosphogluconate dehydrogenase C-terminal domain-like"/>
    <property type="match status" value="1"/>
</dbReference>